<dbReference type="eggNOG" id="COG0841">
    <property type="taxonomic scope" value="Bacteria"/>
</dbReference>
<dbReference type="Gene3D" id="3.30.2090.10">
    <property type="entry name" value="Multidrug efflux transporter AcrB TolC docking domain, DN and DC subdomains"/>
    <property type="match status" value="2"/>
</dbReference>
<feature type="transmembrane region" description="Helical" evidence="1">
    <location>
        <begin position="879"/>
        <end position="899"/>
    </location>
</feature>
<feature type="transmembrane region" description="Helical" evidence="1">
    <location>
        <begin position="464"/>
        <end position="487"/>
    </location>
</feature>
<dbReference type="InParanoid" id="Q0F2B0"/>
<organism evidence="2 3">
    <name type="scientific">Mariprofundus ferrooxydans PV-1</name>
    <dbReference type="NCBI Taxonomy" id="314345"/>
    <lineage>
        <taxon>Bacteria</taxon>
        <taxon>Pseudomonadati</taxon>
        <taxon>Pseudomonadota</taxon>
        <taxon>Candidatius Mariprofundia</taxon>
        <taxon>Mariprofundales</taxon>
        <taxon>Mariprofundaceae</taxon>
        <taxon>Mariprofundus</taxon>
    </lineage>
</organism>
<dbReference type="SUPFAM" id="SSF82714">
    <property type="entry name" value="Multidrug efflux transporter AcrB TolC docking domain, DN and DC subdomains"/>
    <property type="match status" value="2"/>
</dbReference>
<name>Q0F2B0_9PROT</name>
<comment type="caution">
    <text evidence="2">The sequence shown here is derived from an EMBL/GenBank/DDBJ whole genome shotgun (WGS) entry which is preliminary data.</text>
</comment>
<dbReference type="SUPFAM" id="SSF82866">
    <property type="entry name" value="Multidrug efflux transporter AcrB transmembrane domain"/>
    <property type="match status" value="2"/>
</dbReference>
<dbReference type="GO" id="GO:0005886">
    <property type="term" value="C:plasma membrane"/>
    <property type="evidence" value="ECO:0007669"/>
    <property type="project" value="TreeGrafter"/>
</dbReference>
<dbReference type="PRINTS" id="PR00702">
    <property type="entry name" value="ACRIFLAVINRP"/>
</dbReference>
<feature type="transmembrane region" description="Helical" evidence="1">
    <location>
        <begin position="385"/>
        <end position="406"/>
    </location>
</feature>
<feature type="transmembrane region" description="Helical" evidence="1">
    <location>
        <begin position="905"/>
        <end position="926"/>
    </location>
</feature>
<evidence type="ECO:0000256" key="1">
    <source>
        <dbReference type="SAM" id="Phobius"/>
    </source>
</evidence>
<proteinExistence type="predicted"/>
<feature type="transmembrane region" description="Helical" evidence="1">
    <location>
        <begin position="984"/>
        <end position="1008"/>
    </location>
</feature>
<dbReference type="PANTHER" id="PTHR32063">
    <property type="match status" value="1"/>
</dbReference>
<dbReference type="InterPro" id="IPR027463">
    <property type="entry name" value="AcrB_DN_DC_subdom"/>
</dbReference>
<dbReference type="AlphaFoldDB" id="Q0F2B0"/>
<dbReference type="OrthoDB" id="5287074at2"/>
<dbReference type="SUPFAM" id="SSF82693">
    <property type="entry name" value="Multidrug efflux transporter AcrB pore domain, PN1, PN2, PC1 and PC2 subdomains"/>
    <property type="match status" value="3"/>
</dbReference>
<feature type="transmembrane region" description="Helical" evidence="1">
    <location>
        <begin position="432"/>
        <end position="452"/>
    </location>
</feature>
<keyword evidence="1" id="KW-0472">Membrane</keyword>
<dbReference type="Gene3D" id="3.30.70.1430">
    <property type="entry name" value="Multidrug efflux transporter AcrB pore domain"/>
    <property type="match status" value="2"/>
</dbReference>
<evidence type="ECO:0000313" key="3">
    <source>
        <dbReference type="Proteomes" id="UP000005297"/>
    </source>
</evidence>
<dbReference type="Gene3D" id="3.30.70.1320">
    <property type="entry name" value="Multidrug efflux transporter AcrB pore domain like"/>
    <property type="match status" value="1"/>
</dbReference>
<dbReference type="EMBL" id="AATS01000002">
    <property type="protein sequence ID" value="EAU55640.1"/>
    <property type="molecule type" value="Genomic_DNA"/>
</dbReference>
<accession>Q0F2B0</accession>
<feature type="transmembrane region" description="Helical" evidence="1">
    <location>
        <begin position="12"/>
        <end position="29"/>
    </location>
</feature>
<dbReference type="HOGENOM" id="CLU_002755_1_2_0"/>
<evidence type="ECO:0000313" key="2">
    <source>
        <dbReference type="EMBL" id="EAU55640.1"/>
    </source>
</evidence>
<gene>
    <name evidence="2" type="ORF">SPV1_01792</name>
</gene>
<feature type="transmembrane region" description="Helical" evidence="1">
    <location>
        <begin position="954"/>
        <end position="972"/>
    </location>
</feature>
<dbReference type="Gene3D" id="1.20.1640.10">
    <property type="entry name" value="Multidrug efflux transporter AcrB transmembrane domain"/>
    <property type="match status" value="2"/>
</dbReference>
<dbReference type="Gene3D" id="3.30.70.1440">
    <property type="entry name" value="Multidrug efflux transporter AcrB pore domain"/>
    <property type="match status" value="1"/>
</dbReference>
<feature type="transmembrane region" description="Helical" evidence="1">
    <location>
        <begin position="333"/>
        <end position="352"/>
    </location>
</feature>
<feature type="transmembrane region" description="Helical" evidence="1">
    <location>
        <begin position="853"/>
        <end position="872"/>
    </location>
</feature>
<reference evidence="2 3" key="1">
    <citation type="submission" date="2006-09" db="EMBL/GenBank/DDBJ databases">
        <authorList>
            <person name="Emerson D."/>
            <person name="Ferriera S."/>
            <person name="Johnson J."/>
            <person name="Kravitz S."/>
            <person name="Halpern A."/>
            <person name="Remington K."/>
            <person name="Beeson K."/>
            <person name="Tran B."/>
            <person name="Rogers Y.-H."/>
            <person name="Friedman R."/>
            <person name="Venter J.C."/>
        </authorList>
    </citation>
    <scope>NUCLEOTIDE SEQUENCE [LARGE SCALE GENOMIC DNA]</scope>
    <source>
        <strain evidence="2 3">PV-1</strain>
    </source>
</reference>
<dbReference type="GO" id="GO:0042910">
    <property type="term" value="F:xenobiotic transmembrane transporter activity"/>
    <property type="evidence" value="ECO:0007669"/>
    <property type="project" value="TreeGrafter"/>
</dbReference>
<keyword evidence="1" id="KW-1133">Transmembrane helix</keyword>
<dbReference type="InterPro" id="IPR001036">
    <property type="entry name" value="Acrflvin-R"/>
</dbReference>
<protein>
    <submittedName>
        <fullName evidence="2">Acriflavin resistance protein</fullName>
    </submittedName>
</protein>
<feature type="transmembrane region" description="Helical" evidence="1">
    <location>
        <begin position="527"/>
        <end position="547"/>
    </location>
</feature>
<dbReference type="RefSeq" id="WP_009850659.1">
    <property type="nucleotide sequence ID" value="NZ_DS022295.1"/>
</dbReference>
<keyword evidence="1" id="KW-0812">Transmembrane</keyword>
<dbReference type="STRING" id="314344.AL013_01255"/>
<feature type="transmembrane region" description="Helical" evidence="1">
    <location>
        <begin position="359"/>
        <end position="379"/>
    </location>
</feature>
<dbReference type="Proteomes" id="UP000005297">
    <property type="component" value="Unassembled WGS sequence"/>
</dbReference>
<dbReference type="PANTHER" id="PTHR32063:SF0">
    <property type="entry name" value="SWARMING MOTILITY PROTEIN SWRC"/>
    <property type="match status" value="1"/>
</dbReference>
<keyword evidence="3" id="KW-1185">Reference proteome</keyword>
<dbReference type="Pfam" id="PF00873">
    <property type="entry name" value="ACR_tran"/>
    <property type="match status" value="1"/>
</dbReference>
<sequence length="1032" mass="112394">MNLSSISIDRHVLAWMMSALLVLFGLISYQRIGVDRFPTVDFPMVSVTTVQTGLDPDVIDASITSIIEEKLNSVPGIDHVISYSTPGVSIVTVQFKLSKNIDVAFNEVQAKVNQILRQLPDGTDPPVVAKVEIGASPILWLSLTGDRTLQQLNQYARNIIKKRLENINGVGEVQIGGERKRTVRIWLDLPRMQGMGITIADVLSAFRREHIQFPGGFLTGGKREYMIKLDMEFHSLDAIGKLVVRARDGNLIRLSDIGRVEDGLADDRQLARYNGKPTVGIGVVKVTGANVVAIVDEVKQRLNNEILPALPVGMKIGIATNDADIVRGIVDGLIEHIFESVLLAAIVVLVFLKSLRSTLIVATAIPVSMLAAIATAYLLGFTLNLMTLLALLLLIGVVVDDAIVVLENIYRHREKGLEPDARTAAIAGSRQVTFAVIAASLTLVAIFAPVIFMDGMIGRFFNAFAVIVTFGVLASLFVSLTLVPMLASRYLKVQTEHGRLYGLFNRALLWLDRFYTRLLGWCLRHRGTVLLLALVGFIASTSLFGMIGKGFVPKEDEGRFMIIFKAPLGASIADTDGRLKAVEQVLAANPDISSYFSLIGSGQLGQVNQGIVYVRLTPKSEREHRQWDVLPMVQEKLDQIPGLHAFAVKVPIVGGGQRGEPLQFAVNGPNLDVVADVSKQMLARLNKIDGMGHMDLDLQLDLPQLDIHVDRERARDLGIAAVDVAQTIGVLAGGMDIARYNDQPGDGNRYDIRLKAEQGELMHPSDLSRIYLRAADGSQVRLDSLVSWQEKLGPAVIQKMDLRYAGLFYSAPTMPLGAAVDKINAVGAELLPPGYGIIYTGQAAEFRKTGKNMMFAFGIAMLLVFMVLASQFNSLAQPWVLMLAQPMAIIGGVAALWMTGNTLNIFSMIGLVLLVGLVAKNSILLVDLTNQYRQQGMGIDDALREACPIRMRPVLMTSMTIIFALLPTALGLGKGSEMTIPMSVAVIGGMISSTLLTLVVVPAAYSLLENGLMRLSARLHGRRSESDKEMNV</sequence>